<dbReference type="AlphaFoldDB" id="A0A432ZAR4"/>
<reference evidence="3" key="1">
    <citation type="journal article" date="2018" name="Front. Microbiol.">
        <title>Genome-Based Analysis Reveals the Taxonomy and Diversity of the Family Idiomarinaceae.</title>
        <authorList>
            <person name="Liu Y."/>
            <person name="Lai Q."/>
            <person name="Shao Z."/>
        </authorList>
    </citation>
    <scope>NUCLEOTIDE SEQUENCE [LARGE SCALE GENOMIC DNA]</scope>
    <source>
        <strain evidence="3">c121</strain>
    </source>
</reference>
<comment type="caution">
    <text evidence="2">The sequence shown here is derived from an EMBL/GenBank/DDBJ whole genome shotgun (WGS) entry which is preliminary data.</text>
</comment>
<dbReference type="STRING" id="1122124.GCA_000423165_00038"/>
<evidence type="ECO:0000313" key="2">
    <source>
        <dbReference type="EMBL" id="RUO75046.1"/>
    </source>
</evidence>
<gene>
    <name evidence="2" type="ORF">CWI80_06890</name>
</gene>
<name>A0A432ZAR4_9GAMM</name>
<evidence type="ECO:0000256" key="1">
    <source>
        <dbReference type="SAM" id="MobiDB-lite"/>
    </source>
</evidence>
<dbReference type="EMBL" id="PIQE01000001">
    <property type="protein sequence ID" value="RUO75046.1"/>
    <property type="molecule type" value="Genomic_DNA"/>
</dbReference>
<keyword evidence="3" id="KW-1185">Reference proteome</keyword>
<proteinExistence type="predicted"/>
<dbReference type="Proteomes" id="UP000287022">
    <property type="component" value="Unassembled WGS sequence"/>
</dbReference>
<organism evidence="2 3">
    <name type="scientific">Pseudidiomarina sediminum</name>
    <dbReference type="NCBI Taxonomy" id="431675"/>
    <lineage>
        <taxon>Bacteria</taxon>
        <taxon>Pseudomonadati</taxon>
        <taxon>Pseudomonadota</taxon>
        <taxon>Gammaproteobacteria</taxon>
        <taxon>Alteromonadales</taxon>
        <taxon>Idiomarinaceae</taxon>
        <taxon>Pseudidiomarina</taxon>
    </lineage>
</organism>
<dbReference type="RefSeq" id="WP_026861140.1">
    <property type="nucleotide sequence ID" value="NZ_PIQE01000001.1"/>
</dbReference>
<protein>
    <submittedName>
        <fullName evidence="2">Uncharacterized protein</fullName>
    </submittedName>
</protein>
<feature type="region of interest" description="Disordered" evidence="1">
    <location>
        <begin position="31"/>
        <end position="64"/>
    </location>
</feature>
<accession>A0A432ZAR4</accession>
<sequence>MKRIILGGLTLLIAVSAYYYVQTPEPAALGSVAPTSEPPEKLSPTIPTNSPAASQTEMSSTPAEQSALDEKALRIAAALERFGDLRGRALMDALKEDPLAKGIGAEILLAMVEAGYLDSNESIFASGEFGAYSPMYMAVLITEGELSTEYFQRFLDLGAQVATDDDWLNLMAFSELDKGVIELWYEAAAVGPELHQQLINYSLYDGSLVLSDLIMNDKGGRYDSLTYSGDYYENTLETLTSYQSTTDEKIEDFYQRESAYIAEGQSFNIFYFHESSIRRAELLINYGNLPVEQRQQVQASREALKTDLRRLKERFAQ</sequence>
<evidence type="ECO:0000313" key="3">
    <source>
        <dbReference type="Proteomes" id="UP000287022"/>
    </source>
</evidence>
<feature type="compositionally biased region" description="Polar residues" evidence="1">
    <location>
        <begin position="45"/>
        <end position="64"/>
    </location>
</feature>